<evidence type="ECO:0000313" key="3">
    <source>
        <dbReference type="EMBL" id="SSX13488.1"/>
    </source>
</evidence>
<evidence type="ECO:0000313" key="4">
    <source>
        <dbReference type="EMBL" id="SSX32918.1"/>
    </source>
</evidence>
<dbReference type="PROSITE" id="PS50157">
    <property type="entry name" value="ZINC_FINGER_C2H2_2"/>
    <property type="match status" value="1"/>
</dbReference>
<sequence length="206" mass="23501">MKTKNSFLIKILPIGYLPPIALVPKLDDIDLISSNHQAALAKPNQFDPTSAALSLIVARQTLQAQIDSAAEDTKERRFACEKCSRRYVRKISLQRHQKYECGNTPHLTCPAQGYNLIITNITELKPIYKHWKNGEYRYFCPRCSAKYKHEGPVIYHLRECGVGAQCPYCPKVVTQRRNLAEHVKRAHFLRGNHKKSGQKSVVLCLD</sequence>
<proteinExistence type="predicted"/>
<protein>
    <submittedName>
        <fullName evidence="4">CSON005666 protein</fullName>
    </submittedName>
</protein>
<keyword evidence="1" id="KW-0863">Zinc-finger</keyword>
<dbReference type="EMBL" id="UFQS01002204">
    <property type="protein sequence ID" value="SSX13488.1"/>
    <property type="molecule type" value="Genomic_DNA"/>
</dbReference>
<feature type="domain" description="C2H2-type" evidence="2">
    <location>
        <begin position="78"/>
        <end position="105"/>
    </location>
</feature>
<dbReference type="AlphaFoldDB" id="A0A336N3C0"/>
<keyword evidence="1" id="KW-0862">Zinc</keyword>
<name>A0A336N3C0_CULSO</name>
<accession>A0A336N3C0</accession>
<gene>
    <name evidence="4" type="primary">CSON005666</name>
</gene>
<dbReference type="VEuPathDB" id="VectorBase:CSON005666"/>
<keyword evidence="1" id="KW-0479">Metal-binding</keyword>
<dbReference type="InterPro" id="IPR036236">
    <property type="entry name" value="Znf_C2H2_sf"/>
</dbReference>
<dbReference type="EMBL" id="UFQT01002204">
    <property type="protein sequence ID" value="SSX32918.1"/>
    <property type="molecule type" value="Genomic_DNA"/>
</dbReference>
<dbReference type="GO" id="GO:0008270">
    <property type="term" value="F:zinc ion binding"/>
    <property type="evidence" value="ECO:0007669"/>
    <property type="project" value="UniProtKB-KW"/>
</dbReference>
<dbReference type="SMART" id="SM00355">
    <property type="entry name" value="ZnF_C2H2"/>
    <property type="match status" value="3"/>
</dbReference>
<reference evidence="4" key="2">
    <citation type="submission" date="2018-07" db="EMBL/GenBank/DDBJ databases">
        <authorList>
            <person name="Quirk P.G."/>
            <person name="Krulwich T.A."/>
        </authorList>
    </citation>
    <scope>NUCLEOTIDE SEQUENCE</scope>
</reference>
<dbReference type="PROSITE" id="PS00028">
    <property type="entry name" value="ZINC_FINGER_C2H2_1"/>
    <property type="match status" value="1"/>
</dbReference>
<dbReference type="SUPFAM" id="SSF57667">
    <property type="entry name" value="beta-beta-alpha zinc fingers"/>
    <property type="match status" value="1"/>
</dbReference>
<dbReference type="Pfam" id="PF00096">
    <property type="entry name" value="zf-C2H2"/>
    <property type="match status" value="2"/>
</dbReference>
<evidence type="ECO:0000259" key="2">
    <source>
        <dbReference type="PROSITE" id="PS50157"/>
    </source>
</evidence>
<reference evidence="3" key="1">
    <citation type="submission" date="2018-04" db="EMBL/GenBank/DDBJ databases">
        <authorList>
            <person name="Go L.Y."/>
            <person name="Mitchell J.A."/>
        </authorList>
    </citation>
    <scope>NUCLEOTIDE SEQUENCE</scope>
    <source>
        <tissue evidence="3">Whole organism</tissue>
    </source>
</reference>
<evidence type="ECO:0000256" key="1">
    <source>
        <dbReference type="PROSITE-ProRule" id="PRU00042"/>
    </source>
</evidence>
<dbReference type="Gene3D" id="3.30.160.60">
    <property type="entry name" value="Classic Zinc Finger"/>
    <property type="match status" value="2"/>
</dbReference>
<dbReference type="InterPro" id="IPR013087">
    <property type="entry name" value="Znf_C2H2_type"/>
</dbReference>
<organism evidence="4">
    <name type="scientific">Culicoides sonorensis</name>
    <name type="common">Biting midge</name>
    <dbReference type="NCBI Taxonomy" id="179676"/>
    <lineage>
        <taxon>Eukaryota</taxon>
        <taxon>Metazoa</taxon>
        <taxon>Ecdysozoa</taxon>
        <taxon>Arthropoda</taxon>
        <taxon>Hexapoda</taxon>
        <taxon>Insecta</taxon>
        <taxon>Pterygota</taxon>
        <taxon>Neoptera</taxon>
        <taxon>Endopterygota</taxon>
        <taxon>Diptera</taxon>
        <taxon>Nematocera</taxon>
        <taxon>Chironomoidea</taxon>
        <taxon>Ceratopogonidae</taxon>
        <taxon>Ceratopogoninae</taxon>
        <taxon>Culicoides</taxon>
        <taxon>Monoculicoides</taxon>
    </lineage>
</organism>